<evidence type="ECO:0000256" key="1">
    <source>
        <dbReference type="SAM" id="MobiDB-lite"/>
    </source>
</evidence>
<reference evidence="2 3" key="1">
    <citation type="submission" date="2023-09" db="EMBL/GenBank/DDBJ databases">
        <authorList>
            <person name="Wang M."/>
        </authorList>
    </citation>
    <scope>NUCLEOTIDE SEQUENCE [LARGE SCALE GENOMIC DNA]</scope>
    <source>
        <strain evidence="2">GT-2023</strain>
        <tissue evidence="2">Liver</tissue>
    </source>
</reference>
<gene>
    <name evidence="2" type="ORF">QQF64_034695</name>
</gene>
<proteinExistence type="predicted"/>
<feature type="compositionally biased region" description="Basic and acidic residues" evidence="1">
    <location>
        <begin position="1"/>
        <end position="11"/>
    </location>
</feature>
<name>A0ABR3L3H5_9TELE</name>
<dbReference type="EMBL" id="JAYMGO010000051">
    <property type="protein sequence ID" value="KAL1246940.1"/>
    <property type="molecule type" value="Genomic_DNA"/>
</dbReference>
<organism evidence="2 3">
    <name type="scientific">Cirrhinus molitorella</name>
    <name type="common">mud carp</name>
    <dbReference type="NCBI Taxonomy" id="172907"/>
    <lineage>
        <taxon>Eukaryota</taxon>
        <taxon>Metazoa</taxon>
        <taxon>Chordata</taxon>
        <taxon>Craniata</taxon>
        <taxon>Vertebrata</taxon>
        <taxon>Euteleostomi</taxon>
        <taxon>Actinopterygii</taxon>
        <taxon>Neopterygii</taxon>
        <taxon>Teleostei</taxon>
        <taxon>Ostariophysi</taxon>
        <taxon>Cypriniformes</taxon>
        <taxon>Cyprinidae</taxon>
        <taxon>Labeoninae</taxon>
        <taxon>Labeonini</taxon>
        <taxon>Cirrhinus</taxon>
    </lineage>
</organism>
<accession>A0ABR3L3H5</accession>
<evidence type="ECO:0000313" key="2">
    <source>
        <dbReference type="EMBL" id="KAL1246940.1"/>
    </source>
</evidence>
<sequence length="172" mass="19727">MEMKESTDQSVRDANVQIRTGHKWKAHNEVNQAISRLQQKEIIGRVQAIRAGLGHGEASKFWSKASRKGRKELVVEHMRLSTKRSRLKPRDTRGTGQCGTVWLLETSAWQTSGRSRRQDLVLYAVLFATPQVQVSSTSCQAVRQHFPKAVTDGDMTRSLERWQRSWNDRGRK</sequence>
<feature type="region of interest" description="Disordered" evidence="1">
    <location>
        <begin position="1"/>
        <end position="23"/>
    </location>
</feature>
<evidence type="ECO:0000313" key="3">
    <source>
        <dbReference type="Proteomes" id="UP001558613"/>
    </source>
</evidence>
<protein>
    <submittedName>
        <fullName evidence="2">Uncharacterized protein</fullName>
    </submittedName>
</protein>
<dbReference type="Proteomes" id="UP001558613">
    <property type="component" value="Unassembled WGS sequence"/>
</dbReference>
<comment type="caution">
    <text evidence="2">The sequence shown here is derived from an EMBL/GenBank/DDBJ whole genome shotgun (WGS) entry which is preliminary data.</text>
</comment>
<keyword evidence="3" id="KW-1185">Reference proteome</keyword>